<dbReference type="EMBL" id="ADAS02004127">
    <property type="protein sequence ID" value="OAV85477.1"/>
    <property type="molecule type" value="Genomic_DNA"/>
</dbReference>
<reference evidence="2" key="1">
    <citation type="submission" date="2009-11" db="EMBL/GenBank/DDBJ databases">
        <authorList>
            <consortium name="The Broad Institute Genome Sequencing Platform"/>
            <person name="Ward D."/>
            <person name="Feldgarden M."/>
            <person name="Earl A."/>
            <person name="Young S.K."/>
            <person name="Zeng Q."/>
            <person name="Koehrsen M."/>
            <person name="Alvarado L."/>
            <person name="Berlin A."/>
            <person name="Bochicchio J."/>
            <person name="Borenstein D."/>
            <person name="Chapman S.B."/>
            <person name="Chen Z."/>
            <person name="Engels R."/>
            <person name="Freedman E."/>
            <person name="Gellesch M."/>
            <person name="Goldberg J."/>
            <person name="Griggs A."/>
            <person name="Gujja S."/>
            <person name="Heilman E."/>
            <person name="Heiman D."/>
            <person name="Hepburn T."/>
            <person name="Howarth C."/>
            <person name="Jen D."/>
            <person name="Larson L."/>
            <person name="Lewis B."/>
            <person name="Mehta T."/>
            <person name="Park D."/>
            <person name="Pearson M."/>
            <person name="Roberts A."/>
            <person name="Saif S."/>
            <person name="Shea T."/>
            <person name="Shenoy N."/>
            <person name="Sisk P."/>
            <person name="Stolte C."/>
            <person name="Sykes S."/>
            <person name="Thomson T."/>
            <person name="Walk T."/>
            <person name="White J."/>
            <person name="Yandava C."/>
            <person name="Izard J."/>
            <person name="Baranova O.V."/>
            <person name="Blanton J.M."/>
            <person name="Tanner A.C."/>
            <person name="Dewhirst F.E."/>
            <person name="Haas B."/>
            <person name="Nusbaum C."/>
            <person name="Birren B."/>
        </authorList>
    </citation>
    <scope>NUCLEOTIDE SEQUENCE [LARGE SCALE GENOMIC DNA]</scope>
    <source>
        <strain evidence="2">1-1 BBBD Race 1</strain>
    </source>
</reference>
<dbReference type="AlphaFoldDB" id="A0A180FYP5"/>
<reference evidence="3 4" key="3">
    <citation type="journal article" date="2017" name="G3 (Bethesda)">
        <title>Comparative analysis highlights variable genome content of wheat rusts and divergence of the mating loci.</title>
        <authorList>
            <person name="Cuomo C.A."/>
            <person name="Bakkeren G."/>
            <person name="Khalil H.B."/>
            <person name="Panwar V."/>
            <person name="Joly D."/>
            <person name="Linning R."/>
            <person name="Sakthikumar S."/>
            <person name="Song X."/>
            <person name="Adiconis X."/>
            <person name="Fan L."/>
            <person name="Goldberg J.M."/>
            <person name="Levin J.Z."/>
            <person name="Young S."/>
            <person name="Zeng Q."/>
            <person name="Anikster Y."/>
            <person name="Bruce M."/>
            <person name="Wang M."/>
            <person name="Yin C."/>
            <person name="McCallum B."/>
            <person name="Szabo L.J."/>
            <person name="Hulbert S."/>
            <person name="Chen X."/>
            <person name="Fellers J.P."/>
        </authorList>
    </citation>
    <scope>NUCLEOTIDE SEQUENCE</scope>
    <source>
        <strain evidence="3">isolate 1-1 / race 1 (BBBD)</strain>
        <strain evidence="4">Isolate 1-1 / race 1 (BBBD)</strain>
    </source>
</reference>
<organism evidence="2">
    <name type="scientific">Puccinia triticina (isolate 1-1 / race 1 (BBBD))</name>
    <name type="common">Brown leaf rust fungus</name>
    <dbReference type="NCBI Taxonomy" id="630390"/>
    <lineage>
        <taxon>Eukaryota</taxon>
        <taxon>Fungi</taxon>
        <taxon>Dikarya</taxon>
        <taxon>Basidiomycota</taxon>
        <taxon>Pucciniomycotina</taxon>
        <taxon>Pucciniomycetes</taxon>
        <taxon>Pucciniales</taxon>
        <taxon>Pucciniaceae</taxon>
        <taxon>Puccinia</taxon>
    </lineage>
</organism>
<proteinExistence type="predicted"/>
<evidence type="ECO:0000313" key="3">
    <source>
        <dbReference type="EnsemblFungi" id="PTTG_30493-t43_1-p1"/>
    </source>
</evidence>
<gene>
    <name evidence="2" type="ORF">PTTG_30493</name>
</gene>
<dbReference type="EnsemblFungi" id="PTTG_30493-t43_1">
    <property type="protein sequence ID" value="PTTG_30493-t43_1-p1"/>
    <property type="gene ID" value="PTTG_30493"/>
</dbReference>
<sequence length="350" mass="39830">MEKLAVFFEREELLKSSADLFLYTLELSNSNGNRARAMNILQDIQLLQRAQENEVSSIGGDFSDLSPQDKEQQRQKILLWSAKSALFKVAIELQAETQPMRASKDRGERLAKKNGVVKAIQTFCDCRASYLRNFAPEDLQLAKNKLFGYKEFMKMGLNHPFWNDGYMCLSKDPWAVDPVVRTGIHAMLGLDCANEEIIQLQVELRRSLSWGISHWNQLKQIIDKSLERDSQLDSCLKQAFGEVQLAGVSNRPGGTYQLLGGDLCFAWVDHEGLMINWNDTISKMLETKLISREILPDEWFHMIESLMCTIGTKSSSADVQLEQAVLQQQHSDGEENEGPNEDDDLFEDED</sequence>
<name>A0A180FYP5_PUCT1</name>
<dbReference type="Proteomes" id="UP000005240">
    <property type="component" value="Unassembled WGS sequence"/>
</dbReference>
<keyword evidence="4" id="KW-1185">Reference proteome</keyword>
<reference evidence="2" key="2">
    <citation type="submission" date="2016-05" db="EMBL/GenBank/DDBJ databases">
        <title>Comparative analysis highlights variable genome content of wheat rusts and divergence of the mating loci.</title>
        <authorList>
            <person name="Cuomo C.A."/>
            <person name="Bakkeren G."/>
            <person name="Szabo L."/>
            <person name="Khalil H."/>
            <person name="Joly D."/>
            <person name="Goldberg J."/>
            <person name="Young S."/>
            <person name="Zeng Q."/>
            <person name="Fellers J."/>
        </authorList>
    </citation>
    <scope>NUCLEOTIDE SEQUENCE [LARGE SCALE GENOMIC DNA]</scope>
    <source>
        <strain evidence="2">1-1 BBBD Race 1</strain>
    </source>
</reference>
<evidence type="ECO:0000313" key="4">
    <source>
        <dbReference type="Proteomes" id="UP000005240"/>
    </source>
</evidence>
<feature type="compositionally biased region" description="Acidic residues" evidence="1">
    <location>
        <begin position="334"/>
        <end position="350"/>
    </location>
</feature>
<feature type="region of interest" description="Disordered" evidence="1">
    <location>
        <begin position="325"/>
        <end position="350"/>
    </location>
</feature>
<accession>A0A180FYP5</accession>
<dbReference type="VEuPathDB" id="FungiDB:PTTG_30493"/>
<reference evidence="3" key="4">
    <citation type="submission" date="2025-05" db="UniProtKB">
        <authorList>
            <consortium name="EnsemblFungi"/>
        </authorList>
    </citation>
    <scope>IDENTIFICATION</scope>
    <source>
        <strain evidence="3">isolate 1-1 / race 1 (BBBD)</strain>
    </source>
</reference>
<protein>
    <submittedName>
        <fullName evidence="2 3">Uncharacterized protein</fullName>
    </submittedName>
</protein>
<dbReference type="PANTHER" id="PTHR33096">
    <property type="entry name" value="CXC2 DOMAIN-CONTAINING PROTEIN"/>
    <property type="match status" value="1"/>
</dbReference>
<evidence type="ECO:0000256" key="1">
    <source>
        <dbReference type="SAM" id="MobiDB-lite"/>
    </source>
</evidence>
<evidence type="ECO:0000313" key="2">
    <source>
        <dbReference type="EMBL" id="OAV85477.1"/>
    </source>
</evidence>
<dbReference type="PANTHER" id="PTHR33096:SF1">
    <property type="entry name" value="CXC1-LIKE CYSTEINE CLUSTER ASSOCIATED WITH KDZ TRANSPOSASES DOMAIN-CONTAINING PROTEIN"/>
    <property type="match status" value="1"/>
</dbReference>
<dbReference type="STRING" id="630390.A0A180FYP5"/>
<dbReference type="OrthoDB" id="2976829at2759"/>